<evidence type="ECO:0000313" key="2">
    <source>
        <dbReference type="Proteomes" id="UP001163846"/>
    </source>
</evidence>
<accession>A0AA38NXP8</accession>
<organism evidence="1 2">
    <name type="scientific">Lentinula raphanica</name>
    <dbReference type="NCBI Taxonomy" id="153919"/>
    <lineage>
        <taxon>Eukaryota</taxon>
        <taxon>Fungi</taxon>
        <taxon>Dikarya</taxon>
        <taxon>Basidiomycota</taxon>
        <taxon>Agaricomycotina</taxon>
        <taxon>Agaricomycetes</taxon>
        <taxon>Agaricomycetidae</taxon>
        <taxon>Agaricales</taxon>
        <taxon>Marasmiineae</taxon>
        <taxon>Omphalotaceae</taxon>
        <taxon>Lentinula</taxon>
    </lineage>
</organism>
<keyword evidence="2" id="KW-1185">Reference proteome</keyword>
<protein>
    <submittedName>
        <fullName evidence="1">Uncharacterized protein</fullName>
    </submittedName>
</protein>
<proteinExistence type="predicted"/>
<dbReference type="EMBL" id="MU806918">
    <property type="protein sequence ID" value="KAJ3832564.1"/>
    <property type="molecule type" value="Genomic_DNA"/>
</dbReference>
<dbReference type="AlphaFoldDB" id="A0AA38NXP8"/>
<comment type="caution">
    <text evidence="1">The sequence shown here is derived from an EMBL/GenBank/DDBJ whole genome shotgun (WGS) entry which is preliminary data.</text>
</comment>
<reference evidence="1" key="1">
    <citation type="submission" date="2022-08" db="EMBL/GenBank/DDBJ databases">
        <authorList>
            <consortium name="DOE Joint Genome Institute"/>
            <person name="Min B."/>
            <person name="Riley R."/>
            <person name="Sierra-Patev S."/>
            <person name="Naranjo-Ortiz M."/>
            <person name="Looney B."/>
            <person name="Konkel Z."/>
            <person name="Slot J.C."/>
            <person name="Sakamoto Y."/>
            <person name="Steenwyk J.L."/>
            <person name="Rokas A."/>
            <person name="Carro J."/>
            <person name="Camarero S."/>
            <person name="Ferreira P."/>
            <person name="Molpeceres G."/>
            <person name="Ruiz-Duenas F.J."/>
            <person name="Serrano A."/>
            <person name="Henrissat B."/>
            <person name="Drula E."/>
            <person name="Hughes K.W."/>
            <person name="Mata J.L."/>
            <person name="Ishikawa N.K."/>
            <person name="Vargas-Isla R."/>
            <person name="Ushijima S."/>
            <person name="Smith C.A."/>
            <person name="Ahrendt S."/>
            <person name="Andreopoulos W."/>
            <person name="He G."/>
            <person name="Labutti K."/>
            <person name="Lipzen A."/>
            <person name="Ng V."/>
            <person name="Sandor L."/>
            <person name="Barry K."/>
            <person name="Martinez A.T."/>
            <person name="Xiao Y."/>
            <person name="Gibbons J.G."/>
            <person name="Terashima K."/>
            <person name="Hibbett D.S."/>
            <person name="Grigoriev I.V."/>
        </authorList>
    </citation>
    <scope>NUCLEOTIDE SEQUENCE</scope>
    <source>
        <strain evidence="1">TFB9207</strain>
    </source>
</reference>
<dbReference type="Proteomes" id="UP001163846">
    <property type="component" value="Unassembled WGS sequence"/>
</dbReference>
<evidence type="ECO:0000313" key="1">
    <source>
        <dbReference type="EMBL" id="KAJ3832564.1"/>
    </source>
</evidence>
<name>A0AA38NXP8_9AGAR</name>
<sequence>MNSTMSFFWRSSRRISAERTWRTASTSLLLLLQRGEGGHLVMTFPYTSRIWHDLRKQFKVTCIPLTEDFPEA</sequence>
<gene>
    <name evidence="1" type="ORF">F5878DRAFT_634836</name>
</gene>